<feature type="compositionally biased region" description="Basic residues" evidence="1">
    <location>
        <begin position="56"/>
        <end position="71"/>
    </location>
</feature>
<accession>A0ABN8ZRQ3</accession>
<dbReference type="EMBL" id="OX459940">
    <property type="protein sequence ID" value="CAI9174886.1"/>
    <property type="molecule type" value="Genomic_DNA"/>
</dbReference>
<evidence type="ECO:0000256" key="1">
    <source>
        <dbReference type="SAM" id="MobiDB-lite"/>
    </source>
</evidence>
<reference evidence="2" key="1">
    <citation type="submission" date="2023-04" db="EMBL/GenBank/DDBJ databases">
        <authorList>
            <consortium name="ELIXIR-Norway"/>
        </authorList>
    </citation>
    <scope>NUCLEOTIDE SEQUENCE [LARGE SCALE GENOMIC DNA]</scope>
</reference>
<sequence>MRGAPGSPNKDSLLLPHCLLVRLEEHSPVGQSVCLGVPSAREAGGAAGAAVSGTRAPRRPSHRRRCHRRRPGRDSDTGRESARAGACAGLGGGGRPTGAAAPTPGSETRPRLGPVFRIPSEPRELRLGAGRGESGFPGPDTGGSPDLGRRRDPARATLGTPGRDRRRRTPGETGIPTQGRDPHACSSTLPRDGPRPPSVCEVRAAPEIWSGALQERSGTPQETGALNSGASPLIVQTQFLYESAANRELWLDICG</sequence>
<gene>
    <name evidence="2" type="ORF">MRATA1EN1_LOCUS23848</name>
</gene>
<evidence type="ECO:0000313" key="2">
    <source>
        <dbReference type="EMBL" id="CAI9174886.1"/>
    </source>
</evidence>
<keyword evidence="3" id="KW-1185">Reference proteome</keyword>
<dbReference type="Proteomes" id="UP001176941">
    <property type="component" value="Chromosome 4"/>
</dbReference>
<name>A0ABN8ZRQ3_RANTA</name>
<protein>
    <submittedName>
        <fullName evidence="2">Uncharacterized protein</fullName>
    </submittedName>
</protein>
<feature type="compositionally biased region" description="Basic and acidic residues" evidence="1">
    <location>
        <begin position="72"/>
        <end position="82"/>
    </location>
</feature>
<evidence type="ECO:0000313" key="3">
    <source>
        <dbReference type="Proteomes" id="UP001176941"/>
    </source>
</evidence>
<organism evidence="2 3">
    <name type="scientific">Rangifer tarandus platyrhynchus</name>
    <name type="common">Svalbard reindeer</name>
    <dbReference type="NCBI Taxonomy" id="3082113"/>
    <lineage>
        <taxon>Eukaryota</taxon>
        <taxon>Metazoa</taxon>
        <taxon>Chordata</taxon>
        <taxon>Craniata</taxon>
        <taxon>Vertebrata</taxon>
        <taxon>Euteleostomi</taxon>
        <taxon>Mammalia</taxon>
        <taxon>Eutheria</taxon>
        <taxon>Laurasiatheria</taxon>
        <taxon>Artiodactyla</taxon>
        <taxon>Ruminantia</taxon>
        <taxon>Pecora</taxon>
        <taxon>Cervidae</taxon>
        <taxon>Odocoileinae</taxon>
        <taxon>Rangifer</taxon>
    </lineage>
</organism>
<proteinExistence type="predicted"/>
<feature type="region of interest" description="Disordered" evidence="1">
    <location>
        <begin position="42"/>
        <end position="198"/>
    </location>
</feature>